<dbReference type="Proteomes" id="UP001500037">
    <property type="component" value="Unassembled WGS sequence"/>
</dbReference>
<gene>
    <name evidence="1" type="ORF">GCM10009665_26180</name>
</gene>
<dbReference type="RefSeq" id="WP_344441615.1">
    <property type="nucleotide sequence ID" value="NZ_BAAALF010000036.1"/>
</dbReference>
<reference evidence="1 2" key="1">
    <citation type="journal article" date="2019" name="Int. J. Syst. Evol. Microbiol.">
        <title>The Global Catalogue of Microorganisms (GCM) 10K type strain sequencing project: providing services to taxonomists for standard genome sequencing and annotation.</title>
        <authorList>
            <consortium name="The Broad Institute Genomics Platform"/>
            <consortium name="The Broad Institute Genome Sequencing Center for Infectious Disease"/>
            <person name="Wu L."/>
            <person name="Ma J."/>
        </authorList>
    </citation>
    <scope>NUCLEOTIDE SEQUENCE [LARGE SCALE GENOMIC DNA]</scope>
    <source>
        <strain evidence="1 2">JCM 13004</strain>
    </source>
</reference>
<proteinExistence type="predicted"/>
<organism evidence="1 2">
    <name type="scientific">Kitasatospora nipponensis</name>
    <dbReference type="NCBI Taxonomy" id="258049"/>
    <lineage>
        <taxon>Bacteria</taxon>
        <taxon>Bacillati</taxon>
        <taxon>Actinomycetota</taxon>
        <taxon>Actinomycetes</taxon>
        <taxon>Kitasatosporales</taxon>
        <taxon>Streptomycetaceae</taxon>
        <taxon>Kitasatospora</taxon>
    </lineage>
</organism>
<name>A0ABN1W9P8_9ACTN</name>
<sequence length="50" mass="5796">MTYQLDTARAMIDARLRDAEQHRVARALRLRDRAERTGRQARRALTSLSA</sequence>
<evidence type="ECO:0000313" key="1">
    <source>
        <dbReference type="EMBL" id="GAA1234761.1"/>
    </source>
</evidence>
<keyword evidence="2" id="KW-1185">Reference proteome</keyword>
<accession>A0ABN1W9P8</accession>
<protein>
    <submittedName>
        <fullName evidence="1">Uncharacterized protein</fullName>
    </submittedName>
</protein>
<comment type="caution">
    <text evidence="1">The sequence shown here is derived from an EMBL/GenBank/DDBJ whole genome shotgun (WGS) entry which is preliminary data.</text>
</comment>
<evidence type="ECO:0000313" key="2">
    <source>
        <dbReference type="Proteomes" id="UP001500037"/>
    </source>
</evidence>
<dbReference type="EMBL" id="BAAALF010000036">
    <property type="protein sequence ID" value="GAA1234761.1"/>
    <property type="molecule type" value="Genomic_DNA"/>
</dbReference>